<keyword evidence="2" id="KW-1185">Reference proteome</keyword>
<dbReference type="AlphaFoldDB" id="A0AAV1RJB4"/>
<accession>A0AAV1RJB4</accession>
<comment type="caution">
    <text evidence="1">The sequence shown here is derived from an EMBL/GenBank/DDBJ whole genome shotgun (WGS) entry which is preliminary data.</text>
</comment>
<evidence type="ECO:0000313" key="2">
    <source>
        <dbReference type="Proteomes" id="UP001314170"/>
    </source>
</evidence>
<dbReference type="EMBL" id="CAWUPB010000994">
    <property type="protein sequence ID" value="CAK7335828.1"/>
    <property type="molecule type" value="Genomic_DNA"/>
</dbReference>
<evidence type="ECO:0000313" key="1">
    <source>
        <dbReference type="EMBL" id="CAK7335828.1"/>
    </source>
</evidence>
<protein>
    <submittedName>
        <fullName evidence="1">Uncharacterized protein</fullName>
    </submittedName>
</protein>
<name>A0AAV1RJB4_9ROSI</name>
<reference evidence="1 2" key="1">
    <citation type="submission" date="2024-01" db="EMBL/GenBank/DDBJ databases">
        <authorList>
            <person name="Waweru B."/>
        </authorList>
    </citation>
    <scope>NUCLEOTIDE SEQUENCE [LARGE SCALE GENOMIC DNA]</scope>
</reference>
<sequence>MEEASRKQMIQFDETLFEPYGRMISRDFQTCGSNRTSLFDCPMKLGHMSPRIIKIKDGVSDISPCRLK</sequence>
<proteinExistence type="predicted"/>
<organism evidence="1 2">
    <name type="scientific">Dovyalis caffra</name>
    <dbReference type="NCBI Taxonomy" id="77055"/>
    <lineage>
        <taxon>Eukaryota</taxon>
        <taxon>Viridiplantae</taxon>
        <taxon>Streptophyta</taxon>
        <taxon>Embryophyta</taxon>
        <taxon>Tracheophyta</taxon>
        <taxon>Spermatophyta</taxon>
        <taxon>Magnoliopsida</taxon>
        <taxon>eudicotyledons</taxon>
        <taxon>Gunneridae</taxon>
        <taxon>Pentapetalae</taxon>
        <taxon>rosids</taxon>
        <taxon>fabids</taxon>
        <taxon>Malpighiales</taxon>
        <taxon>Salicaceae</taxon>
        <taxon>Flacourtieae</taxon>
        <taxon>Dovyalis</taxon>
    </lineage>
</organism>
<gene>
    <name evidence="1" type="ORF">DCAF_LOCUS10831</name>
</gene>
<dbReference type="Proteomes" id="UP001314170">
    <property type="component" value="Unassembled WGS sequence"/>
</dbReference>